<name>G7JUI7_MEDTR</name>
<evidence type="ECO:0000313" key="3">
    <source>
        <dbReference type="Proteomes" id="UP000002051"/>
    </source>
</evidence>
<gene>
    <name evidence="1" type="ordered locus">MTR_4g022300</name>
</gene>
<dbReference type="EMBL" id="CM001220">
    <property type="protein sequence ID" value="AES87161.1"/>
    <property type="molecule type" value="Genomic_DNA"/>
</dbReference>
<evidence type="ECO:0000313" key="2">
    <source>
        <dbReference type="EnsemblPlants" id="AES87161"/>
    </source>
</evidence>
<protein>
    <submittedName>
        <fullName evidence="1 2">Uncharacterized protein</fullName>
    </submittedName>
</protein>
<organism evidence="1 3">
    <name type="scientific">Medicago truncatula</name>
    <name type="common">Barrel medic</name>
    <name type="synonym">Medicago tribuloides</name>
    <dbReference type="NCBI Taxonomy" id="3880"/>
    <lineage>
        <taxon>Eukaryota</taxon>
        <taxon>Viridiplantae</taxon>
        <taxon>Streptophyta</taxon>
        <taxon>Embryophyta</taxon>
        <taxon>Tracheophyta</taxon>
        <taxon>Spermatophyta</taxon>
        <taxon>Magnoliopsida</taxon>
        <taxon>eudicotyledons</taxon>
        <taxon>Gunneridae</taxon>
        <taxon>Pentapetalae</taxon>
        <taxon>rosids</taxon>
        <taxon>fabids</taxon>
        <taxon>Fabales</taxon>
        <taxon>Fabaceae</taxon>
        <taxon>Papilionoideae</taxon>
        <taxon>50 kb inversion clade</taxon>
        <taxon>NPAAA clade</taxon>
        <taxon>Hologalegina</taxon>
        <taxon>IRL clade</taxon>
        <taxon>Trifolieae</taxon>
        <taxon>Medicago</taxon>
    </lineage>
</organism>
<dbReference type="HOGENOM" id="CLU_2310214_0_0_1"/>
<proteinExistence type="predicted"/>
<keyword evidence="3" id="KW-1185">Reference proteome</keyword>
<accession>G7JUI7</accession>
<reference evidence="1 3" key="2">
    <citation type="journal article" date="2014" name="BMC Genomics">
        <title>An improved genome release (version Mt4.0) for the model legume Medicago truncatula.</title>
        <authorList>
            <person name="Tang H."/>
            <person name="Krishnakumar V."/>
            <person name="Bidwell S."/>
            <person name="Rosen B."/>
            <person name="Chan A."/>
            <person name="Zhou S."/>
            <person name="Gentzbittel L."/>
            <person name="Childs K.L."/>
            <person name="Yandell M."/>
            <person name="Gundlach H."/>
            <person name="Mayer K.F."/>
            <person name="Schwartz D.C."/>
            <person name="Town C.D."/>
        </authorList>
    </citation>
    <scope>GENOME REANNOTATION</scope>
    <source>
        <strain evidence="2 3">cv. Jemalong A17</strain>
    </source>
</reference>
<dbReference type="Proteomes" id="UP000002051">
    <property type="component" value="Chromosome 4"/>
</dbReference>
<sequence length="112" mass="13189">MTEEIVTLQYEKYLLSVKMKHCNDKFSRLNMRCDLYEENQTDNDCEGKKEVVNIDYNSQLQNILDDLLMSNQVSFEKFDVLCGNLVEKADECEKKSVEIEMKRHALLCKLNI</sequence>
<dbReference type="AlphaFoldDB" id="G7JUI7"/>
<dbReference type="EnsemblPlants" id="AES87161">
    <property type="protein sequence ID" value="AES87161"/>
    <property type="gene ID" value="MTR_4g022300"/>
</dbReference>
<reference evidence="2" key="3">
    <citation type="submission" date="2015-04" db="UniProtKB">
        <authorList>
            <consortium name="EnsemblPlants"/>
        </authorList>
    </citation>
    <scope>IDENTIFICATION</scope>
    <source>
        <strain evidence="2">cv. Jemalong A17</strain>
    </source>
</reference>
<evidence type="ECO:0000313" key="1">
    <source>
        <dbReference type="EMBL" id="AES87161.1"/>
    </source>
</evidence>
<dbReference type="PaxDb" id="3880-AES87161"/>
<reference evidence="1 3" key="1">
    <citation type="journal article" date="2011" name="Nature">
        <title>The Medicago genome provides insight into the evolution of rhizobial symbioses.</title>
        <authorList>
            <person name="Young N.D."/>
            <person name="Debelle F."/>
            <person name="Oldroyd G.E."/>
            <person name="Geurts R."/>
            <person name="Cannon S.B."/>
            <person name="Udvardi M.K."/>
            <person name="Benedito V.A."/>
            <person name="Mayer K.F."/>
            <person name="Gouzy J."/>
            <person name="Schoof H."/>
            <person name="Van de Peer Y."/>
            <person name="Proost S."/>
            <person name="Cook D.R."/>
            <person name="Meyers B.C."/>
            <person name="Spannagl M."/>
            <person name="Cheung F."/>
            <person name="De Mita S."/>
            <person name="Krishnakumar V."/>
            <person name="Gundlach H."/>
            <person name="Zhou S."/>
            <person name="Mudge J."/>
            <person name="Bharti A.K."/>
            <person name="Murray J.D."/>
            <person name="Naoumkina M.A."/>
            <person name="Rosen B."/>
            <person name="Silverstein K.A."/>
            <person name="Tang H."/>
            <person name="Rombauts S."/>
            <person name="Zhao P.X."/>
            <person name="Zhou P."/>
            <person name="Barbe V."/>
            <person name="Bardou P."/>
            <person name="Bechner M."/>
            <person name="Bellec A."/>
            <person name="Berger A."/>
            <person name="Berges H."/>
            <person name="Bidwell S."/>
            <person name="Bisseling T."/>
            <person name="Choisne N."/>
            <person name="Couloux A."/>
            <person name="Denny R."/>
            <person name="Deshpande S."/>
            <person name="Dai X."/>
            <person name="Doyle J.J."/>
            <person name="Dudez A.M."/>
            <person name="Farmer A.D."/>
            <person name="Fouteau S."/>
            <person name="Franken C."/>
            <person name="Gibelin C."/>
            <person name="Gish J."/>
            <person name="Goldstein S."/>
            <person name="Gonzalez A.J."/>
            <person name="Green P.J."/>
            <person name="Hallab A."/>
            <person name="Hartog M."/>
            <person name="Hua A."/>
            <person name="Humphray S.J."/>
            <person name="Jeong D.H."/>
            <person name="Jing Y."/>
            <person name="Jocker A."/>
            <person name="Kenton S.M."/>
            <person name="Kim D.J."/>
            <person name="Klee K."/>
            <person name="Lai H."/>
            <person name="Lang C."/>
            <person name="Lin S."/>
            <person name="Macmil S.L."/>
            <person name="Magdelenat G."/>
            <person name="Matthews L."/>
            <person name="McCorrison J."/>
            <person name="Monaghan E.L."/>
            <person name="Mun J.H."/>
            <person name="Najar F.Z."/>
            <person name="Nicholson C."/>
            <person name="Noirot C."/>
            <person name="O'Bleness M."/>
            <person name="Paule C.R."/>
            <person name="Poulain J."/>
            <person name="Prion F."/>
            <person name="Qin B."/>
            <person name="Qu C."/>
            <person name="Retzel E.F."/>
            <person name="Riddle C."/>
            <person name="Sallet E."/>
            <person name="Samain S."/>
            <person name="Samson N."/>
            <person name="Sanders I."/>
            <person name="Saurat O."/>
            <person name="Scarpelli C."/>
            <person name="Schiex T."/>
            <person name="Segurens B."/>
            <person name="Severin A.J."/>
            <person name="Sherrier D.J."/>
            <person name="Shi R."/>
            <person name="Sims S."/>
            <person name="Singer S.R."/>
            <person name="Sinharoy S."/>
            <person name="Sterck L."/>
            <person name="Viollet A."/>
            <person name="Wang B.B."/>
            <person name="Wang K."/>
            <person name="Wang M."/>
            <person name="Wang X."/>
            <person name="Warfsmann J."/>
            <person name="Weissenbach J."/>
            <person name="White D.D."/>
            <person name="White J.D."/>
            <person name="Wiley G.B."/>
            <person name="Wincker P."/>
            <person name="Xing Y."/>
            <person name="Yang L."/>
            <person name="Yao Z."/>
            <person name="Ying F."/>
            <person name="Zhai J."/>
            <person name="Zhou L."/>
            <person name="Zuber A."/>
            <person name="Denarie J."/>
            <person name="Dixon R.A."/>
            <person name="May G.D."/>
            <person name="Schwartz D.C."/>
            <person name="Rogers J."/>
            <person name="Quetier F."/>
            <person name="Town C.D."/>
            <person name="Roe B.A."/>
        </authorList>
    </citation>
    <scope>NUCLEOTIDE SEQUENCE [LARGE SCALE GENOMIC DNA]</scope>
    <source>
        <strain evidence="1">A17</strain>
        <strain evidence="2 3">cv. Jemalong A17</strain>
    </source>
</reference>